<evidence type="ECO:0000256" key="2">
    <source>
        <dbReference type="ARBA" id="ARBA00022676"/>
    </source>
</evidence>
<dbReference type="SUPFAM" id="SSF53448">
    <property type="entry name" value="Nucleotide-diphospho-sugar transferases"/>
    <property type="match status" value="1"/>
</dbReference>
<accession>A0A4Q1UC04</accession>
<sequence length="299" mass="33694">MEHQLSIVLGTYNRLDQLQRCVESIVSQTKTAFRLYVTDAGSTDGTVEYLQSIAGENIIPVLVGKKLGQAKAYNDVFNIVTTPYVCWLSDDNEVIDHGLDRAVSIIRTDPSIGMVALKTKDLQGPFVDAPFIGGVSSTGILNVNQGLLPTALLKKIGGFSEEFRDYGIDNALTAEVLFAGYKVVYSRKVALQHYRNWSEDPTSENYQWLKQRHEAAKVLYEERYGNQNTQELSGSYRMKTKVARRVKAGAKRYLTSDYVRTSAAVRTCFIILSSRYISILDPILTFGRDYHLVQKRRTR</sequence>
<gene>
    <name evidence="5" type="ORF">B5P46_06655</name>
</gene>
<dbReference type="InterPro" id="IPR029044">
    <property type="entry name" value="Nucleotide-diphossugar_trans"/>
</dbReference>
<proteinExistence type="inferred from homology"/>
<comment type="caution">
    <text evidence="5">The sequence shown here is derived from an EMBL/GenBank/DDBJ whole genome shotgun (WGS) entry which is preliminary data.</text>
</comment>
<dbReference type="Pfam" id="PF00535">
    <property type="entry name" value="Glycos_transf_2"/>
    <property type="match status" value="1"/>
</dbReference>
<evidence type="ECO:0000256" key="1">
    <source>
        <dbReference type="ARBA" id="ARBA00006739"/>
    </source>
</evidence>
<keyword evidence="2" id="KW-0328">Glycosyltransferase</keyword>
<evidence type="ECO:0000313" key="6">
    <source>
        <dbReference type="Proteomes" id="UP000290767"/>
    </source>
</evidence>
<dbReference type="PANTHER" id="PTHR43179:SF12">
    <property type="entry name" value="GALACTOFURANOSYLTRANSFERASE GLFT2"/>
    <property type="match status" value="1"/>
</dbReference>
<dbReference type="Gene3D" id="3.90.550.10">
    <property type="entry name" value="Spore Coat Polysaccharide Biosynthesis Protein SpsA, Chain A"/>
    <property type="match status" value="1"/>
</dbReference>
<evidence type="ECO:0000259" key="4">
    <source>
        <dbReference type="Pfam" id="PF00535"/>
    </source>
</evidence>
<dbReference type="RefSeq" id="WP_129418007.1">
    <property type="nucleotide sequence ID" value="NZ_MZMU01000003.1"/>
</dbReference>
<dbReference type="Proteomes" id="UP000290767">
    <property type="component" value="Unassembled WGS sequence"/>
</dbReference>
<name>A0A4Q1UC04_RHILE</name>
<protein>
    <submittedName>
        <fullName evidence="5">Glycosyl transferase family 2</fullName>
    </submittedName>
</protein>
<evidence type="ECO:0000313" key="5">
    <source>
        <dbReference type="EMBL" id="RXT28465.1"/>
    </source>
</evidence>
<organism evidence="5 6">
    <name type="scientific">Rhizobium leguminosarum</name>
    <dbReference type="NCBI Taxonomy" id="384"/>
    <lineage>
        <taxon>Bacteria</taxon>
        <taxon>Pseudomonadati</taxon>
        <taxon>Pseudomonadota</taxon>
        <taxon>Alphaproteobacteria</taxon>
        <taxon>Hyphomicrobiales</taxon>
        <taxon>Rhizobiaceae</taxon>
        <taxon>Rhizobium/Agrobacterium group</taxon>
        <taxon>Rhizobium</taxon>
    </lineage>
</organism>
<comment type="similarity">
    <text evidence="1">Belongs to the glycosyltransferase 2 family.</text>
</comment>
<keyword evidence="3 5" id="KW-0808">Transferase</keyword>
<dbReference type="AlphaFoldDB" id="A0A4Q1UC04"/>
<dbReference type="PANTHER" id="PTHR43179">
    <property type="entry name" value="RHAMNOSYLTRANSFERASE WBBL"/>
    <property type="match status" value="1"/>
</dbReference>
<feature type="domain" description="Glycosyltransferase 2-like" evidence="4">
    <location>
        <begin position="6"/>
        <end position="111"/>
    </location>
</feature>
<dbReference type="GO" id="GO:0016757">
    <property type="term" value="F:glycosyltransferase activity"/>
    <property type="evidence" value="ECO:0007669"/>
    <property type="project" value="UniProtKB-KW"/>
</dbReference>
<reference evidence="5 6" key="1">
    <citation type="submission" date="2017-03" db="EMBL/GenBank/DDBJ databases">
        <authorList>
            <person name="Safronova V.I."/>
            <person name="Sazanova A.L."/>
            <person name="Chirak E.R."/>
        </authorList>
    </citation>
    <scope>NUCLEOTIDE SEQUENCE [LARGE SCALE GENOMIC DNA]</scope>
    <source>
        <strain evidence="5 6">Tri-43</strain>
    </source>
</reference>
<evidence type="ECO:0000256" key="3">
    <source>
        <dbReference type="ARBA" id="ARBA00022679"/>
    </source>
</evidence>
<dbReference type="EMBL" id="MZMU01000003">
    <property type="protein sequence ID" value="RXT28465.1"/>
    <property type="molecule type" value="Genomic_DNA"/>
</dbReference>
<dbReference type="InterPro" id="IPR001173">
    <property type="entry name" value="Glyco_trans_2-like"/>
</dbReference>